<reference evidence="1 2" key="1">
    <citation type="submission" date="2017-10" db="EMBL/GenBank/DDBJ databases">
        <authorList>
            <person name="Regsiter A."/>
            <person name="William W."/>
        </authorList>
    </citation>
    <scope>NUCLEOTIDE SEQUENCE [LARGE SCALE GENOMIC DNA]</scope>
    <source>
        <strain evidence="1 2">CFBP6991</strain>
    </source>
</reference>
<name>A0A7Z7J3B6_XANCH</name>
<evidence type="ECO:0000313" key="1">
    <source>
        <dbReference type="EMBL" id="SOO26575.1"/>
    </source>
</evidence>
<gene>
    <name evidence="1" type="ORF">XFF6991_570140</name>
</gene>
<dbReference type="EMBL" id="OCZC01000085">
    <property type="protein sequence ID" value="SOO26575.1"/>
    <property type="molecule type" value="Genomic_DNA"/>
</dbReference>
<sequence>MTAVEATHVRLTRITQAVFEDALLCARIAFMELRRR</sequence>
<accession>A0A7Z7J3B6</accession>
<dbReference type="AlphaFoldDB" id="A0A7Z7J3B6"/>
<dbReference type="Proteomes" id="UP000234345">
    <property type="component" value="Unassembled WGS sequence"/>
</dbReference>
<proteinExistence type="predicted"/>
<organism evidence="1 2">
    <name type="scientific">Xanthomonas campestris pv. phaseoli</name>
    <dbReference type="NCBI Taxonomy" id="317013"/>
    <lineage>
        <taxon>Bacteria</taxon>
        <taxon>Pseudomonadati</taxon>
        <taxon>Pseudomonadota</taxon>
        <taxon>Gammaproteobacteria</taxon>
        <taxon>Lysobacterales</taxon>
        <taxon>Lysobacteraceae</taxon>
        <taxon>Xanthomonas</taxon>
    </lineage>
</organism>
<comment type="caution">
    <text evidence="1">The sequence shown here is derived from an EMBL/GenBank/DDBJ whole genome shotgun (WGS) entry which is preliminary data.</text>
</comment>
<evidence type="ECO:0000313" key="2">
    <source>
        <dbReference type="Proteomes" id="UP000234345"/>
    </source>
</evidence>
<protein>
    <submittedName>
        <fullName evidence="1">Uncharacterized protein</fullName>
    </submittedName>
</protein>